<proteinExistence type="inferred from homology"/>
<evidence type="ECO:0000256" key="8">
    <source>
        <dbReference type="ARBA" id="ARBA00022989"/>
    </source>
</evidence>
<keyword evidence="8 10" id="KW-1133">Transmembrane helix</keyword>
<feature type="transmembrane region" description="Helical" evidence="10">
    <location>
        <begin position="224"/>
        <end position="249"/>
    </location>
</feature>
<evidence type="ECO:0000256" key="10">
    <source>
        <dbReference type="RuleBase" id="RU363110"/>
    </source>
</evidence>
<evidence type="ECO:0000256" key="9">
    <source>
        <dbReference type="ARBA" id="ARBA00023136"/>
    </source>
</evidence>
<comment type="subcellular location">
    <subcellularLocation>
        <location evidence="1 10">Endoplasmic reticulum membrane</location>
        <topology evidence="1 10">Multi-pass membrane protein</topology>
    </subcellularLocation>
</comment>
<gene>
    <name evidence="11" type="ORF">HDK90DRAFT_507742</name>
</gene>
<evidence type="ECO:0000256" key="1">
    <source>
        <dbReference type="ARBA" id="ARBA00004477"/>
    </source>
</evidence>
<evidence type="ECO:0000313" key="11">
    <source>
        <dbReference type="EMBL" id="KAK8243977.1"/>
    </source>
</evidence>
<evidence type="ECO:0000256" key="2">
    <source>
        <dbReference type="ARBA" id="ARBA00004922"/>
    </source>
</evidence>
<protein>
    <recommendedName>
        <fullName evidence="10">Alpha-1,3-glucosyltransferase</fullName>
        <ecNumber evidence="10">2.4.1.-</ecNumber>
    </recommendedName>
</protein>
<dbReference type="EMBL" id="JBBWRZ010000002">
    <property type="protein sequence ID" value="KAK8243977.1"/>
    <property type="molecule type" value="Genomic_DNA"/>
</dbReference>
<evidence type="ECO:0000256" key="5">
    <source>
        <dbReference type="ARBA" id="ARBA00022679"/>
    </source>
</evidence>
<feature type="transmembrane region" description="Helical" evidence="10">
    <location>
        <begin position="256"/>
        <end position="275"/>
    </location>
</feature>
<evidence type="ECO:0000313" key="12">
    <source>
        <dbReference type="Proteomes" id="UP001492380"/>
    </source>
</evidence>
<keyword evidence="12" id="KW-1185">Reference proteome</keyword>
<feature type="transmembrane region" description="Helical" evidence="10">
    <location>
        <begin position="553"/>
        <end position="574"/>
    </location>
</feature>
<feature type="transmembrane region" description="Helical" evidence="10">
    <location>
        <begin position="480"/>
        <end position="503"/>
    </location>
</feature>
<comment type="similarity">
    <text evidence="3 10">Belongs to the ALG6/ALG8 glucosyltransferase family.</text>
</comment>
<dbReference type="EC" id="2.4.1.-" evidence="10"/>
<keyword evidence="7 10" id="KW-0256">Endoplasmic reticulum</keyword>
<evidence type="ECO:0000256" key="4">
    <source>
        <dbReference type="ARBA" id="ARBA00022676"/>
    </source>
</evidence>
<organism evidence="11 12">
    <name type="scientific">Phyllosticta capitalensis</name>
    <dbReference type="NCBI Taxonomy" id="121624"/>
    <lineage>
        <taxon>Eukaryota</taxon>
        <taxon>Fungi</taxon>
        <taxon>Dikarya</taxon>
        <taxon>Ascomycota</taxon>
        <taxon>Pezizomycotina</taxon>
        <taxon>Dothideomycetes</taxon>
        <taxon>Dothideomycetes incertae sedis</taxon>
        <taxon>Botryosphaeriales</taxon>
        <taxon>Phyllostictaceae</taxon>
        <taxon>Phyllosticta</taxon>
    </lineage>
</organism>
<keyword evidence="6 10" id="KW-0812">Transmembrane</keyword>
<feature type="transmembrane region" description="Helical" evidence="10">
    <location>
        <begin position="409"/>
        <end position="428"/>
    </location>
</feature>
<reference evidence="11 12" key="1">
    <citation type="submission" date="2024-04" db="EMBL/GenBank/DDBJ databases">
        <title>Phyllosticta paracitricarpa is synonymous to the EU quarantine fungus P. citricarpa based on phylogenomic analyses.</title>
        <authorList>
            <consortium name="Lawrence Berkeley National Laboratory"/>
            <person name="Van Ingen-Buijs V.A."/>
            <person name="Van Westerhoven A.C."/>
            <person name="Haridas S."/>
            <person name="Skiadas P."/>
            <person name="Martin F."/>
            <person name="Groenewald J.Z."/>
            <person name="Crous P.W."/>
            <person name="Seidl M.F."/>
        </authorList>
    </citation>
    <scope>NUCLEOTIDE SEQUENCE [LARGE SCALE GENOMIC DNA]</scope>
    <source>
        <strain evidence="11 12">CBS 123374</strain>
    </source>
</reference>
<feature type="transmembrane region" description="Helical" evidence="10">
    <location>
        <begin position="281"/>
        <end position="301"/>
    </location>
</feature>
<evidence type="ECO:0000256" key="7">
    <source>
        <dbReference type="ARBA" id="ARBA00022824"/>
    </source>
</evidence>
<dbReference type="PANTHER" id="PTHR12413:SF1">
    <property type="entry name" value="DOLICHYL PYROPHOSPHATE MAN9GLCNAC2 ALPHA-1,3-GLUCOSYLTRANSFERASE"/>
    <property type="match status" value="1"/>
</dbReference>
<evidence type="ECO:0000256" key="3">
    <source>
        <dbReference type="ARBA" id="ARBA00008715"/>
    </source>
</evidence>
<feature type="transmembrane region" description="Helical" evidence="10">
    <location>
        <begin position="160"/>
        <end position="182"/>
    </location>
</feature>
<dbReference type="InterPro" id="IPR004856">
    <property type="entry name" value="Glyco_trans_ALG6/ALG8"/>
</dbReference>
<keyword evidence="5 10" id="KW-0808">Transferase</keyword>
<keyword evidence="4 10" id="KW-0328">Glycosyltransferase</keyword>
<sequence>MAPASPAHKPRKKRKGDSAILARPNKGTVYLDPNGNVTKPAFPLVAFLWPAIGNVSQWLVLPLILMAVGLFRWSTAFWGYSGFQKPPMHGDFEAQRHWLEITTNLPITQWYFHDLQWWGLDYPPLTAYHSWLLGKIGNYIEPAWFALHTSRGLDDPNLKIFMRATALASEYLVYVPAVIFCLRRYARVQEVNTWEFAIALVAVLMQPATILIDHGHFQYNTVMLGFVAATMYSLIAGRYFWSCVFFVAALGFKQMALFYAPAVFAYLLGSCLFPRVNILRFIGIALVTVASFGLLYAPLILGTVNDWYNGLPISNLPEPELLSKLPISLDKESWYYAVILEVAQSVHRIFPFARGLFEDKVANVWCTIHTFHKLHKYPTADLQFASLVLTGAHIATPCLVLFFKPRKELLPYAFAATSWAFFLFSYQVHEKNVMLPLLPMTLLLGSSTGLSPYVRAWVGLANMLGAWTMYPLLKRDELSVPYFVLTLLWAYLLGLPPTSLSIFRSNVPSQQLNALEKLIHAGFYAAMIFWHFLDAFVPTPGDKPDLWVVANVLVGAPGFYICWLWCLYNLIDVFKRIWKIERSKKMQ</sequence>
<dbReference type="Proteomes" id="UP001492380">
    <property type="component" value="Unassembled WGS sequence"/>
</dbReference>
<feature type="transmembrane region" description="Helical" evidence="10">
    <location>
        <begin position="382"/>
        <end position="403"/>
    </location>
</feature>
<name>A0ABR1YZ31_9PEZI</name>
<comment type="caution">
    <text evidence="11">The sequence shown here is derived from an EMBL/GenBank/DDBJ whole genome shotgun (WGS) entry which is preliminary data.</text>
</comment>
<accession>A0ABR1YZ31</accession>
<feature type="transmembrane region" description="Helical" evidence="10">
    <location>
        <begin position="58"/>
        <end position="80"/>
    </location>
</feature>
<comment type="pathway">
    <text evidence="2 10">Protein modification; protein glycosylation.</text>
</comment>
<keyword evidence="9 10" id="KW-0472">Membrane</keyword>
<feature type="transmembrane region" description="Helical" evidence="10">
    <location>
        <begin position="440"/>
        <end position="460"/>
    </location>
</feature>
<evidence type="ECO:0000256" key="6">
    <source>
        <dbReference type="ARBA" id="ARBA00022692"/>
    </source>
</evidence>
<dbReference type="Pfam" id="PF03155">
    <property type="entry name" value="Alg6_Alg8"/>
    <property type="match status" value="2"/>
</dbReference>
<dbReference type="PANTHER" id="PTHR12413">
    <property type="entry name" value="DOLICHYL GLYCOSYLTRANSFERASE"/>
    <property type="match status" value="1"/>
</dbReference>